<dbReference type="Proteomes" id="UP001056120">
    <property type="component" value="Linkage Group LG03"/>
</dbReference>
<protein>
    <submittedName>
        <fullName evidence="1">Uncharacterized protein</fullName>
    </submittedName>
</protein>
<reference evidence="2" key="1">
    <citation type="journal article" date="2022" name="Mol. Ecol. Resour.">
        <title>The genomes of chicory, endive, great burdock and yacon provide insights into Asteraceae palaeo-polyploidization history and plant inulin production.</title>
        <authorList>
            <person name="Fan W."/>
            <person name="Wang S."/>
            <person name="Wang H."/>
            <person name="Wang A."/>
            <person name="Jiang F."/>
            <person name="Liu H."/>
            <person name="Zhao H."/>
            <person name="Xu D."/>
            <person name="Zhang Y."/>
        </authorList>
    </citation>
    <scope>NUCLEOTIDE SEQUENCE [LARGE SCALE GENOMIC DNA]</scope>
    <source>
        <strain evidence="2">cv. Yunnan</strain>
    </source>
</reference>
<gene>
    <name evidence="1" type="ORF">L1987_08047</name>
</gene>
<proteinExistence type="predicted"/>
<dbReference type="EMBL" id="CM042020">
    <property type="protein sequence ID" value="KAI3820499.1"/>
    <property type="molecule type" value="Genomic_DNA"/>
</dbReference>
<name>A0ACB9JJI3_9ASTR</name>
<comment type="caution">
    <text evidence="1">The sequence shown here is derived from an EMBL/GenBank/DDBJ whole genome shotgun (WGS) entry which is preliminary data.</text>
</comment>
<evidence type="ECO:0000313" key="2">
    <source>
        <dbReference type="Proteomes" id="UP001056120"/>
    </source>
</evidence>
<organism evidence="1 2">
    <name type="scientific">Smallanthus sonchifolius</name>
    <dbReference type="NCBI Taxonomy" id="185202"/>
    <lineage>
        <taxon>Eukaryota</taxon>
        <taxon>Viridiplantae</taxon>
        <taxon>Streptophyta</taxon>
        <taxon>Embryophyta</taxon>
        <taxon>Tracheophyta</taxon>
        <taxon>Spermatophyta</taxon>
        <taxon>Magnoliopsida</taxon>
        <taxon>eudicotyledons</taxon>
        <taxon>Gunneridae</taxon>
        <taxon>Pentapetalae</taxon>
        <taxon>asterids</taxon>
        <taxon>campanulids</taxon>
        <taxon>Asterales</taxon>
        <taxon>Asteraceae</taxon>
        <taxon>Asteroideae</taxon>
        <taxon>Heliantheae alliance</taxon>
        <taxon>Millerieae</taxon>
        <taxon>Smallanthus</taxon>
    </lineage>
</organism>
<sequence>MSIGIVPIIKHAYLLTLTTVSEDALEHIRRAENLIRNACLIVRLTNDLGTSSVNFLAYLDELERGDVPKSIQCYMHESGATEVEAREYIQKLTLETWKNLNNERQAIDSAGLPHECVINLARMGHFMYTDGDKHGKADMFKPYALSLFVNPILGLP</sequence>
<keyword evidence="2" id="KW-1185">Reference proteome</keyword>
<evidence type="ECO:0000313" key="1">
    <source>
        <dbReference type="EMBL" id="KAI3820499.1"/>
    </source>
</evidence>
<accession>A0ACB9JJI3</accession>
<reference evidence="1 2" key="2">
    <citation type="journal article" date="2022" name="Mol. Ecol. Resour.">
        <title>The genomes of chicory, endive, great burdock and yacon provide insights into Asteraceae paleo-polyploidization history and plant inulin production.</title>
        <authorList>
            <person name="Fan W."/>
            <person name="Wang S."/>
            <person name="Wang H."/>
            <person name="Wang A."/>
            <person name="Jiang F."/>
            <person name="Liu H."/>
            <person name="Zhao H."/>
            <person name="Xu D."/>
            <person name="Zhang Y."/>
        </authorList>
    </citation>
    <scope>NUCLEOTIDE SEQUENCE [LARGE SCALE GENOMIC DNA]</scope>
    <source>
        <strain evidence="2">cv. Yunnan</strain>
        <tissue evidence="1">Leaves</tissue>
    </source>
</reference>